<keyword evidence="2" id="KW-1185">Reference proteome</keyword>
<reference evidence="1 2" key="1">
    <citation type="journal article" date="2014" name="PLoS Genet.">
        <title>Analysis of the Phlebiopsis gigantea genome, transcriptome and secretome provides insight into its pioneer colonization strategies of wood.</title>
        <authorList>
            <person name="Hori C."/>
            <person name="Ishida T."/>
            <person name="Igarashi K."/>
            <person name="Samejima M."/>
            <person name="Suzuki H."/>
            <person name="Master E."/>
            <person name="Ferreira P."/>
            <person name="Ruiz-Duenas F.J."/>
            <person name="Held B."/>
            <person name="Canessa P."/>
            <person name="Larrondo L.F."/>
            <person name="Schmoll M."/>
            <person name="Druzhinina I.S."/>
            <person name="Kubicek C.P."/>
            <person name="Gaskell J.A."/>
            <person name="Kersten P."/>
            <person name="St John F."/>
            <person name="Glasner J."/>
            <person name="Sabat G."/>
            <person name="Splinter BonDurant S."/>
            <person name="Syed K."/>
            <person name="Yadav J."/>
            <person name="Mgbeahuruike A.C."/>
            <person name="Kovalchuk A."/>
            <person name="Asiegbu F.O."/>
            <person name="Lackner G."/>
            <person name="Hoffmeister D."/>
            <person name="Rencoret J."/>
            <person name="Gutierrez A."/>
            <person name="Sun H."/>
            <person name="Lindquist E."/>
            <person name="Barry K."/>
            <person name="Riley R."/>
            <person name="Grigoriev I.V."/>
            <person name="Henrissat B."/>
            <person name="Kues U."/>
            <person name="Berka R.M."/>
            <person name="Martinez A.T."/>
            <person name="Covert S.F."/>
            <person name="Blanchette R.A."/>
            <person name="Cullen D."/>
        </authorList>
    </citation>
    <scope>NUCLEOTIDE SEQUENCE [LARGE SCALE GENOMIC DNA]</scope>
    <source>
        <strain evidence="1 2">11061_1 CR5-6</strain>
    </source>
</reference>
<dbReference type="Proteomes" id="UP000053257">
    <property type="component" value="Unassembled WGS sequence"/>
</dbReference>
<accession>A0A0C3NXX1</accession>
<name>A0A0C3NXX1_PHLG1</name>
<proteinExistence type="predicted"/>
<evidence type="ECO:0000313" key="2">
    <source>
        <dbReference type="Proteomes" id="UP000053257"/>
    </source>
</evidence>
<dbReference type="HOGENOM" id="CLU_2373511_0_0_1"/>
<evidence type="ECO:0000313" key="1">
    <source>
        <dbReference type="EMBL" id="KIP10259.1"/>
    </source>
</evidence>
<sequence>MLIDHISIIPGISAMTVVQCANILTFYVPSAILKGGLAAVTNSISVALMTRLMLSLYRSASHSSSCCASSAWSTHLELTTQLPGHYSDCSDFVSY</sequence>
<dbReference type="EMBL" id="KN840456">
    <property type="protein sequence ID" value="KIP10259.1"/>
    <property type="molecule type" value="Genomic_DNA"/>
</dbReference>
<protein>
    <submittedName>
        <fullName evidence="1">Uncharacterized protein</fullName>
    </submittedName>
</protein>
<organism evidence="1 2">
    <name type="scientific">Phlebiopsis gigantea (strain 11061_1 CR5-6)</name>
    <name type="common">White-rot fungus</name>
    <name type="synonym">Peniophora gigantea</name>
    <dbReference type="NCBI Taxonomy" id="745531"/>
    <lineage>
        <taxon>Eukaryota</taxon>
        <taxon>Fungi</taxon>
        <taxon>Dikarya</taxon>
        <taxon>Basidiomycota</taxon>
        <taxon>Agaricomycotina</taxon>
        <taxon>Agaricomycetes</taxon>
        <taxon>Polyporales</taxon>
        <taxon>Phanerochaetaceae</taxon>
        <taxon>Phlebiopsis</taxon>
    </lineage>
</organism>
<gene>
    <name evidence="1" type="ORF">PHLGIDRAFT_247662</name>
</gene>
<dbReference type="AlphaFoldDB" id="A0A0C3NXX1"/>